<dbReference type="Pfam" id="PF00903">
    <property type="entry name" value="Glyoxalase"/>
    <property type="match status" value="1"/>
</dbReference>
<keyword evidence="3" id="KW-1185">Reference proteome</keyword>
<feature type="domain" description="VOC" evidence="1">
    <location>
        <begin position="1"/>
        <end position="121"/>
    </location>
</feature>
<dbReference type="RefSeq" id="WP_072504953.1">
    <property type="nucleotide sequence ID" value="NZ_CP016364.1"/>
</dbReference>
<protein>
    <submittedName>
        <fullName evidence="2">Putative enzyme related to lactoylglutathione lyase</fullName>
    </submittedName>
</protein>
<gene>
    <name evidence="2" type="ORF">PhaeoP97_02047</name>
</gene>
<dbReference type="AlphaFoldDB" id="A0A1L3I5R2"/>
<dbReference type="InterPro" id="IPR029068">
    <property type="entry name" value="Glyas_Bleomycin-R_OHBP_Dase"/>
</dbReference>
<proteinExistence type="predicted"/>
<dbReference type="InterPro" id="IPR004360">
    <property type="entry name" value="Glyas_Fos-R_dOase_dom"/>
</dbReference>
<accession>A0A1L3I5R2</accession>
<dbReference type="GO" id="GO:0016829">
    <property type="term" value="F:lyase activity"/>
    <property type="evidence" value="ECO:0007669"/>
    <property type="project" value="UniProtKB-KW"/>
</dbReference>
<name>A0A1L3I5R2_9RHOB</name>
<dbReference type="Proteomes" id="UP000183859">
    <property type="component" value="Chromosome"/>
</dbReference>
<sequence length="123" mass="13459">MNRAFSNILTSDVSATAQFYEDLLGMKRTGDFGWFVILSHDDMPGFELGVLDHSHKTIPVGMTADPSGIVLTFVVESVENVHKRAIDMKAEIIEGPTNLPYGQRRLMLRDPAGTAVDVSAPIV</sequence>
<dbReference type="SUPFAM" id="SSF54593">
    <property type="entry name" value="Glyoxalase/Bleomycin resistance protein/Dihydroxybiphenyl dioxygenase"/>
    <property type="match status" value="1"/>
</dbReference>
<dbReference type="OrthoDB" id="9798201at2"/>
<organism evidence="2 3">
    <name type="scientific">Phaeobacter porticola</name>
    <dbReference type="NCBI Taxonomy" id="1844006"/>
    <lineage>
        <taxon>Bacteria</taxon>
        <taxon>Pseudomonadati</taxon>
        <taxon>Pseudomonadota</taxon>
        <taxon>Alphaproteobacteria</taxon>
        <taxon>Rhodobacterales</taxon>
        <taxon>Roseobacteraceae</taxon>
        <taxon>Phaeobacter</taxon>
    </lineage>
</organism>
<dbReference type="PROSITE" id="PS51819">
    <property type="entry name" value="VOC"/>
    <property type="match status" value="1"/>
</dbReference>
<evidence type="ECO:0000313" key="2">
    <source>
        <dbReference type="EMBL" id="APG47447.1"/>
    </source>
</evidence>
<evidence type="ECO:0000259" key="1">
    <source>
        <dbReference type="PROSITE" id="PS51819"/>
    </source>
</evidence>
<reference evidence="3" key="1">
    <citation type="submission" date="2016-07" db="EMBL/GenBank/DDBJ databases">
        <title>Phaeobacter portensis sp. nov., a tropodithietic acid producing bacterium isolated from a German harbor.</title>
        <authorList>
            <person name="Freese H.M."/>
            <person name="Bunk B."/>
            <person name="Breider S."/>
            <person name="Brinkhoff T."/>
        </authorList>
    </citation>
    <scope>NUCLEOTIDE SEQUENCE [LARGE SCALE GENOMIC DNA]</scope>
    <source>
        <strain evidence="3">P97</strain>
    </source>
</reference>
<dbReference type="KEGG" id="php:PhaeoP97_02047"/>
<keyword evidence="2" id="KW-0456">Lyase</keyword>
<dbReference type="Gene3D" id="3.30.720.120">
    <property type="match status" value="1"/>
</dbReference>
<dbReference type="Gene3D" id="3.30.720.110">
    <property type="match status" value="1"/>
</dbReference>
<dbReference type="InterPro" id="IPR037523">
    <property type="entry name" value="VOC_core"/>
</dbReference>
<dbReference type="EMBL" id="CP016364">
    <property type="protein sequence ID" value="APG47447.1"/>
    <property type="molecule type" value="Genomic_DNA"/>
</dbReference>
<evidence type="ECO:0000313" key="3">
    <source>
        <dbReference type="Proteomes" id="UP000183859"/>
    </source>
</evidence>
<dbReference type="STRING" id="1844006.PhaeoP97_02047"/>